<comment type="caution">
    <text evidence="1">The sequence shown here is derived from an EMBL/GenBank/DDBJ whole genome shotgun (WGS) entry which is preliminary data.</text>
</comment>
<accession>W7BEH6</accession>
<dbReference type="AlphaFoldDB" id="W7BEH6"/>
<dbReference type="STRING" id="1265818.MAQA_02357"/>
<gene>
    <name evidence="1" type="ORF">MAQA_02357</name>
</gene>
<name>W7BEH6_9LIST</name>
<dbReference type="RefSeq" id="WP_036070779.1">
    <property type="nucleotide sequence ID" value="NZ_AOCG01000002.1"/>
</dbReference>
<reference evidence="1 2" key="1">
    <citation type="journal article" date="2014" name="Int. J. Syst. Evol. Microbiol.">
        <title>Listeria floridensis sp. nov., Listeria aquatica sp. nov., Listeria cornellensis sp. nov., Listeria riparia sp. nov. and Listeria grandensis sp. nov., from agricultural and natural environments.</title>
        <authorList>
            <person name="den Bakker H.C."/>
            <person name="Warchocki S."/>
            <person name="Wright E.M."/>
            <person name="Allred A.F."/>
            <person name="Ahlstrom C."/>
            <person name="Manuel C.S."/>
            <person name="Stasiewicz M.J."/>
            <person name="Burrell A."/>
            <person name="Roof S."/>
            <person name="Strawn L."/>
            <person name="Fortes E.D."/>
            <person name="Nightingale K.K."/>
            <person name="Kephart D."/>
            <person name="Wiedmann M."/>
        </authorList>
    </citation>
    <scope>NUCLEOTIDE SEQUENCE [LARGE SCALE GENOMIC DNA]</scope>
    <source>
        <strain evidence="1 2">FSL S10-1188</strain>
    </source>
</reference>
<protein>
    <submittedName>
        <fullName evidence="1">Uncharacterized protein</fullName>
    </submittedName>
</protein>
<evidence type="ECO:0000313" key="1">
    <source>
        <dbReference type="EMBL" id="EUJ21536.1"/>
    </source>
</evidence>
<keyword evidence="2" id="KW-1185">Reference proteome</keyword>
<sequence length="94" mass="11142">MEIQLASQKKYANQSFVKRESIKCFNKLKRKKKSFEMKVLTIPRGRRTDGLIIEIVIPVKDLNNELDGNYCISENKIFSKQGIKVHFFKYPREF</sequence>
<organism evidence="1 2">
    <name type="scientific">Listeria aquatica FSL S10-1188</name>
    <dbReference type="NCBI Taxonomy" id="1265818"/>
    <lineage>
        <taxon>Bacteria</taxon>
        <taxon>Bacillati</taxon>
        <taxon>Bacillota</taxon>
        <taxon>Bacilli</taxon>
        <taxon>Bacillales</taxon>
        <taxon>Listeriaceae</taxon>
        <taxon>Listeria</taxon>
    </lineage>
</organism>
<proteinExistence type="predicted"/>
<dbReference type="EMBL" id="AOCG01000002">
    <property type="protein sequence ID" value="EUJ21536.1"/>
    <property type="molecule type" value="Genomic_DNA"/>
</dbReference>
<evidence type="ECO:0000313" key="2">
    <source>
        <dbReference type="Proteomes" id="UP000019246"/>
    </source>
</evidence>
<dbReference type="Proteomes" id="UP000019246">
    <property type="component" value="Unassembled WGS sequence"/>
</dbReference>